<gene>
    <name evidence="2" type="ORF">ACPOL_3962</name>
</gene>
<dbReference type="InterPro" id="IPR050855">
    <property type="entry name" value="NDM-1-like"/>
</dbReference>
<feature type="domain" description="Metallo-beta-lactamase" evidence="1">
    <location>
        <begin position="49"/>
        <end position="253"/>
    </location>
</feature>
<dbReference type="NCBIfam" id="NF033105">
    <property type="entry name" value="bla_subclass_B3"/>
    <property type="match status" value="1"/>
</dbReference>
<evidence type="ECO:0000313" key="3">
    <source>
        <dbReference type="Proteomes" id="UP000253606"/>
    </source>
</evidence>
<accession>A0A2Z5G298</accession>
<dbReference type="PANTHER" id="PTHR42951">
    <property type="entry name" value="METALLO-BETA-LACTAMASE DOMAIN-CONTAINING"/>
    <property type="match status" value="1"/>
</dbReference>
<dbReference type="SUPFAM" id="SSF56281">
    <property type="entry name" value="Metallo-hydrolase/oxidoreductase"/>
    <property type="match status" value="1"/>
</dbReference>
<dbReference type="InterPro" id="IPR001279">
    <property type="entry name" value="Metallo-B-lactamas"/>
</dbReference>
<organism evidence="2 3">
    <name type="scientific">Acidisarcina polymorpha</name>
    <dbReference type="NCBI Taxonomy" id="2211140"/>
    <lineage>
        <taxon>Bacteria</taxon>
        <taxon>Pseudomonadati</taxon>
        <taxon>Acidobacteriota</taxon>
        <taxon>Terriglobia</taxon>
        <taxon>Terriglobales</taxon>
        <taxon>Acidobacteriaceae</taxon>
        <taxon>Acidisarcina</taxon>
    </lineage>
</organism>
<dbReference type="InterPro" id="IPR036866">
    <property type="entry name" value="RibonucZ/Hydroxyglut_hydro"/>
</dbReference>
<sequence>MTIHWVRAGLLVIALMMTGRFGLALNPEWTTPLTPFRIADHLYYVGSRDLASYLVVTPDGDILVNSSLESSVPLIERSVEQLGFRFTDIKILLISHAHFDHAAGSAEVKRLTRGQHGSGAEYMVMDGDVATVESGGAQDLAYPKDRYPSTKVDRVLHDGDAVRLGGVVLVAHKTAGHTPGCTTWTMRVTDQGQQRDVVIVGSWNVNPGYRLVDTPATKRRPATAASYPGMAADYRKTFLTLKSLPCDIFLGAHGGYFDMLEKLERAKAGAGQSVWIDSEGYRAAIKEREQAFEAELRRQQGRR</sequence>
<evidence type="ECO:0000259" key="1">
    <source>
        <dbReference type="SMART" id="SM00849"/>
    </source>
</evidence>
<proteinExistence type="predicted"/>
<dbReference type="AlphaFoldDB" id="A0A2Z5G298"/>
<dbReference type="PANTHER" id="PTHR42951:SF17">
    <property type="entry name" value="METALLO-BETA-LACTAMASE DOMAIN-CONTAINING PROTEIN"/>
    <property type="match status" value="1"/>
</dbReference>
<protein>
    <submittedName>
        <fullName evidence="2">Metallo-beta-lactamase</fullName>
    </submittedName>
</protein>
<dbReference type="Gene3D" id="3.60.15.10">
    <property type="entry name" value="Ribonuclease Z/Hydroxyacylglutathione hydrolase-like"/>
    <property type="match status" value="1"/>
</dbReference>
<evidence type="ECO:0000313" key="2">
    <source>
        <dbReference type="EMBL" id="AXC13241.1"/>
    </source>
</evidence>
<dbReference type="Pfam" id="PF00753">
    <property type="entry name" value="Lactamase_B"/>
    <property type="match status" value="1"/>
</dbReference>
<dbReference type="KEGG" id="abas:ACPOL_3962"/>
<dbReference type="RefSeq" id="WP_236656857.1">
    <property type="nucleotide sequence ID" value="NZ_CP030840.1"/>
</dbReference>
<dbReference type="Proteomes" id="UP000253606">
    <property type="component" value="Chromosome"/>
</dbReference>
<dbReference type="SMART" id="SM00849">
    <property type="entry name" value="Lactamase_B"/>
    <property type="match status" value="1"/>
</dbReference>
<keyword evidence="3" id="KW-1185">Reference proteome</keyword>
<reference evidence="2 3" key="1">
    <citation type="journal article" date="2018" name="Front. Microbiol.">
        <title>Hydrolytic Capabilities as a Key to Environmental Success: Chitinolytic and Cellulolytic Acidobacteria From Acidic Sub-arctic Soils and Boreal Peatlands.</title>
        <authorList>
            <person name="Belova S.E."/>
            <person name="Ravin N.V."/>
            <person name="Pankratov T.A."/>
            <person name="Rakitin A.L."/>
            <person name="Ivanova A.A."/>
            <person name="Beletsky A.V."/>
            <person name="Mardanov A.V."/>
            <person name="Sinninghe Damste J.S."/>
            <person name="Dedysh S.N."/>
        </authorList>
    </citation>
    <scope>NUCLEOTIDE SEQUENCE [LARGE SCALE GENOMIC DNA]</scope>
    <source>
        <strain evidence="2 3">SBC82</strain>
    </source>
</reference>
<name>A0A2Z5G298_9BACT</name>
<dbReference type="EMBL" id="CP030840">
    <property type="protein sequence ID" value="AXC13241.1"/>
    <property type="molecule type" value="Genomic_DNA"/>
</dbReference>